<keyword evidence="5 10" id="KW-1133">Transmembrane helix</keyword>
<evidence type="ECO:0000256" key="5">
    <source>
        <dbReference type="ARBA" id="ARBA00022989"/>
    </source>
</evidence>
<keyword evidence="7 9" id="KW-0807">Transducer</keyword>
<dbReference type="PROSITE" id="PS50111">
    <property type="entry name" value="CHEMOTAXIS_TRANSDUC_2"/>
    <property type="match status" value="1"/>
</dbReference>
<evidence type="ECO:0000256" key="6">
    <source>
        <dbReference type="ARBA" id="ARBA00023136"/>
    </source>
</evidence>
<dbReference type="SUPFAM" id="SSF58104">
    <property type="entry name" value="Methyl-accepting chemotaxis protein (MCP) signaling domain"/>
    <property type="match status" value="1"/>
</dbReference>
<evidence type="ECO:0000313" key="14">
    <source>
        <dbReference type="Proteomes" id="UP000198145"/>
    </source>
</evidence>
<evidence type="ECO:0000256" key="2">
    <source>
        <dbReference type="ARBA" id="ARBA00022475"/>
    </source>
</evidence>
<proteinExistence type="inferred from homology"/>
<evidence type="ECO:0000256" key="8">
    <source>
        <dbReference type="ARBA" id="ARBA00029447"/>
    </source>
</evidence>
<dbReference type="RefSeq" id="WP_088416970.1">
    <property type="nucleotide sequence ID" value="NZ_NJBA01000002.1"/>
</dbReference>
<comment type="subcellular location">
    <subcellularLocation>
        <location evidence="1">Cell membrane</location>
        <topology evidence="1">Multi-pass membrane protein</topology>
    </subcellularLocation>
</comment>
<keyword evidence="4 10" id="KW-0812">Transmembrane</keyword>
<name>A0A246FCX2_PSENT</name>
<evidence type="ECO:0000256" key="9">
    <source>
        <dbReference type="PROSITE-ProRule" id="PRU00284"/>
    </source>
</evidence>
<dbReference type="Pfam" id="PF00015">
    <property type="entry name" value="MCPsignal"/>
    <property type="match status" value="1"/>
</dbReference>
<dbReference type="InterPro" id="IPR003660">
    <property type="entry name" value="HAMP_dom"/>
</dbReference>
<keyword evidence="6 10" id="KW-0472">Membrane</keyword>
<dbReference type="AlphaFoldDB" id="A0A246FCX2"/>
<keyword evidence="2" id="KW-1003">Cell membrane</keyword>
<dbReference type="eggNOG" id="COG0840">
    <property type="taxonomic scope" value="Bacteria"/>
</dbReference>
<dbReference type="GO" id="GO:0005886">
    <property type="term" value="C:plasma membrane"/>
    <property type="evidence" value="ECO:0007669"/>
    <property type="project" value="UniProtKB-SubCell"/>
</dbReference>
<dbReference type="PRINTS" id="PR00260">
    <property type="entry name" value="CHEMTRNSDUCR"/>
</dbReference>
<gene>
    <name evidence="13" type="ORF">CEG18_07825</name>
</gene>
<dbReference type="STRING" id="46680.GCA_000807755_03346"/>
<evidence type="ECO:0000256" key="3">
    <source>
        <dbReference type="ARBA" id="ARBA00022481"/>
    </source>
</evidence>
<dbReference type="InterPro" id="IPR004090">
    <property type="entry name" value="Chemotax_Me-accpt_rcpt"/>
</dbReference>
<dbReference type="SMART" id="SM00283">
    <property type="entry name" value="MA"/>
    <property type="match status" value="1"/>
</dbReference>
<dbReference type="EMBL" id="NJBA01000002">
    <property type="protein sequence ID" value="OWP52154.1"/>
    <property type="molecule type" value="Genomic_DNA"/>
</dbReference>
<dbReference type="Proteomes" id="UP000198145">
    <property type="component" value="Unassembled WGS sequence"/>
</dbReference>
<evidence type="ECO:0000256" key="1">
    <source>
        <dbReference type="ARBA" id="ARBA00004651"/>
    </source>
</evidence>
<evidence type="ECO:0000256" key="10">
    <source>
        <dbReference type="SAM" id="Phobius"/>
    </source>
</evidence>
<dbReference type="GO" id="GO:0004888">
    <property type="term" value="F:transmembrane signaling receptor activity"/>
    <property type="evidence" value="ECO:0007669"/>
    <property type="project" value="InterPro"/>
</dbReference>
<dbReference type="CDD" id="cd06225">
    <property type="entry name" value="HAMP"/>
    <property type="match status" value="1"/>
</dbReference>
<dbReference type="GO" id="GO:0007165">
    <property type="term" value="P:signal transduction"/>
    <property type="evidence" value="ECO:0007669"/>
    <property type="project" value="UniProtKB-KW"/>
</dbReference>
<feature type="domain" description="HAMP" evidence="12">
    <location>
        <begin position="162"/>
        <end position="215"/>
    </location>
</feature>
<feature type="transmembrane region" description="Helical" evidence="10">
    <location>
        <begin position="12"/>
        <end position="33"/>
    </location>
</feature>
<dbReference type="PANTHER" id="PTHR32089:SF119">
    <property type="entry name" value="METHYL-ACCEPTING CHEMOTAXIS PROTEIN CTPL"/>
    <property type="match status" value="1"/>
</dbReference>
<dbReference type="Gene3D" id="1.10.287.950">
    <property type="entry name" value="Methyl-accepting chemotaxis protein"/>
    <property type="match status" value="1"/>
</dbReference>
<evidence type="ECO:0000259" key="12">
    <source>
        <dbReference type="PROSITE" id="PS50885"/>
    </source>
</evidence>
<comment type="similarity">
    <text evidence="8">Belongs to the methyl-accepting chemotaxis (MCP) protein family.</text>
</comment>
<dbReference type="GO" id="GO:0006935">
    <property type="term" value="P:chemotaxis"/>
    <property type="evidence" value="ECO:0007669"/>
    <property type="project" value="InterPro"/>
</dbReference>
<evidence type="ECO:0000259" key="11">
    <source>
        <dbReference type="PROSITE" id="PS50111"/>
    </source>
</evidence>
<dbReference type="InterPro" id="IPR004089">
    <property type="entry name" value="MCPsignal_dom"/>
</dbReference>
<feature type="domain" description="Methyl-accepting transducer" evidence="11">
    <location>
        <begin position="220"/>
        <end position="456"/>
    </location>
</feature>
<evidence type="ECO:0000256" key="7">
    <source>
        <dbReference type="ARBA" id="ARBA00023224"/>
    </source>
</evidence>
<dbReference type="FunFam" id="1.10.287.950:FF:000001">
    <property type="entry name" value="Methyl-accepting chemotaxis sensory transducer"/>
    <property type="match status" value="1"/>
</dbReference>
<dbReference type="SMART" id="SM00304">
    <property type="entry name" value="HAMP"/>
    <property type="match status" value="2"/>
</dbReference>
<reference evidence="13 14" key="1">
    <citation type="submission" date="2017-06" db="EMBL/GenBank/DDBJ databases">
        <title>Draft genome of Pseudomonas nitroreducens DF05.</title>
        <authorList>
            <person name="Iyer R."/>
        </authorList>
    </citation>
    <scope>NUCLEOTIDE SEQUENCE [LARGE SCALE GENOMIC DNA]</scope>
    <source>
        <strain evidence="13 14">DF05</strain>
    </source>
</reference>
<evidence type="ECO:0000256" key="4">
    <source>
        <dbReference type="ARBA" id="ARBA00022692"/>
    </source>
</evidence>
<feature type="transmembrane region" description="Helical" evidence="10">
    <location>
        <begin position="142"/>
        <end position="165"/>
    </location>
</feature>
<dbReference type="PROSITE" id="PS50885">
    <property type="entry name" value="HAMP"/>
    <property type="match status" value="1"/>
</dbReference>
<sequence length="492" mass="52160">MAAWIRDISLKYKFWAVNAVAFVTTLLLVLFAMHQELDGRNQQARQGAEAQAQLLKNWPAGSALPTSTNLVSFASGSAPQIAGIDGSALARANGWVDLQGAQSRQGALAGAYVQDIGNGQRVAVLAPGADFWGIFEDRALPFAGAVLVLMLALLAASQLLIRFILTHLLTLRDVMLHVEKSGDLAARVPLESRDEVGQMATAFNAMQAGYQRVVGTVAQAAGRLDEGARSLASSMGQVRQGMLGQQSETDQAATAINEMSTTVHHIAQHAADTRDQSQEADRLAGNGQQVVGRVGQSIAGLSQGVQQTAEMIQQLAQDSHKISSVVSVIHGIAEQTNLLALNAAIEAARAGEMGRGFAVVADEVRNLAKRVQDSTDEITQMINALQSGTRDAVEFMQESSIKADGCVEEAREAGEALAAIASAVALMRESNTQIAVAAEQQSQVAEEMTRSVVGIRDVTEHTVQQTVESAGTSHQLADLAGELSRAIRQLRL</sequence>
<organism evidence="13 14">
    <name type="scientific">Pseudomonas nitroreducens</name>
    <dbReference type="NCBI Taxonomy" id="46680"/>
    <lineage>
        <taxon>Bacteria</taxon>
        <taxon>Pseudomonadati</taxon>
        <taxon>Pseudomonadota</taxon>
        <taxon>Gammaproteobacteria</taxon>
        <taxon>Pseudomonadales</taxon>
        <taxon>Pseudomonadaceae</taxon>
        <taxon>Pseudomonas</taxon>
    </lineage>
</organism>
<comment type="caution">
    <text evidence="13">The sequence shown here is derived from an EMBL/GenBank/DDBJ whole genome shotgun (WGS) entry which is preliminary data.</text>
</comment>
<protein>
    <submittedName>
        <fullName evidence="13">Methyl-accepting chemotaxis protein</fullName>
    </submittedName>
</protein>
<accession>A0A246FCX2</accession>
<dbReference type="Pfam" id="PF00672">
    <property type="entry name" value="HAMP"/>
    <property type="match status" value="1"/>
</dbReference>
<dbReference type="PANTHER" id="PTHR32089">
    <property type="entry name" value="METHYL-ACCEPTING CHEMOTAXIS PROTEIN MCPB"/>
    <property type="match status" value="1"/>
</dbReference>
<dbReference type="CDD" id="cd11386">
    <property type="entry name" value="MCP_signal"/>
    <property type="match status" value="1"/>
</dbReference>
<keyword evidence="3" id="KW-0488">Methylation</keyword>
<evidence type="ECO:0000313" key="13">
    <source>
        <dbReference type="EMBL" id="OWP52154.1"/>
    </source>
</evidence>